<dbReference type="SUPFAM" id="SSF54427">
    <property type="entry name" value="NTF2-like"/>
    <property type="match status" value="1"/>
</dbReference>
<dbReference type="RefSeq" id="WP_209032644.1">
    <property type="nucleotide sequence ID" value="NZ_CP115873.1"/>
</dbReference>
<organism evidence="1 2">
    <name type="scientific">Xanthomonas hawaiiensis</name>
    <dbReference type="NCBI Taxonomy" id="3003247"/>
    <lineage>
        <taxon>Bacteria</taxon>
        <taxon>Pseudomonadati</taxon>
        <taxon>Pseudomonadota</taxon>
        <taxon>Gammaproteobacteria</taxon>
        <taxon>Lysobacterales</taxon>
        <taxon>Lysobacteraceae</taxon>
        <taxon>Xanthomonas</taxon>
    </lineage>
</organism>
<comment type="caution">
    <text evidence="1">The sequence shown here is derived from an EMBL/GenBank/DDBJ whole genome shotgun (WGS) entry which is preliminary data.</text>
</comment>
<proteinExistence type="predicted"/>
<evidence type="ECO:0000313" key="1">
    <source>
        <dbReference type="EMBL" id="MDS9993583.1"/>
    </source>
</evidence>
<dbReference type="Proteomes" id="UP001260534">
    <property type="component" value="Unassembled WGS sequence"/>
</dbReference>
<accession>A0ABU2I610</accession>
<dbReference type="InterPro" id="IPR032710">
    <property type="entry name" value="NTF2-like_dom_sf"/>
</dbReference>
<protein>
    <submittedName>
        <fullName evidence="1">Nuclear transport factor 2 family protein</fullName>
    </submittedName>
</protein>
<name>A0ABU2I610_9XANT</name>
<dbReference type="EMBL" id="JAQMHB010000001">
    <property type="protein sequence ID" value="MDS9993583.1"/>
    <property type="molecule type" value="Genomic_DNA"/>
</dbReference>
<reference evidence="1 2" key="1">
    <citation type="submission" date="2023-01" db="EMBL/GenBank/DDBJ databases">
        <title>Xanthomonas hawaiianensis sp. nov. isolated from Araceae family in Hawaii.</title>
        <authorList>
            <person name="Chunag S.-C."/>
            <person name="Dobhal S."/>
            <person name="Alvarez A."/>
            <person name="Arif M."/>
        </authorList>
    </citation>
    <scope>NUCLEOTIDE SEQUENCE [LARGE SCALE GENOMIC DNA]</scope>
    <source>
        <strain evidence="1 2">A2111</strain>
    </source>
</reference>
<gene>
    <name evidence="1" type="ORF">PNQ69_12430</name>
</gene>
<dbReference type="Gene3D" id="3.10.450.50">
    <property type="match status" value="1"/>
</dbReference>
<keyword evidence="2" id="KW-1185">Reference proteome</keyword>
<sequence>MAAMAVRRADCTAYREPAPAHWRAAAGWGMNGEHVVRIDTMRRRFLPLSVLFGACPSAMAAATADASTDSHAIAQVVQAFGQAIRTRDADGFRALFLPDAVTWRQVYADESLRRLRQRRALEKVPQMDGDSPGAMIDGIVRAGGAVDEPVAGLQILSDGDVATVFFRYSYCVDGAATNAGSESWQLLRTEAGWRIASVVWSVRLPPLPGTAPACR</sequence>
<evidence type="ECO:0000313" key="2">
    <source>
        <dbReference type="Proteomes" id="UP001260534"/>
    </source>
</evidence>